<dbReference type="OrthoDB" id="6270897at2759"/>
<protein>
    <submittedName>
        <fullName evidence="9">Suppressor of cytokine signaling 2-like</fullName>
    </submittedName>
</protein>
<evidence type="ECO:0000256" key="5">
    <source>
        <dbReference type="PROSITE-ProRule" id="PRU00191"/>
    </source>
</evidence>
<evidence type="ECO:0000256" key="1">
    <source>
        <dbReference type="ARBA" id="ARBA00022604"/>
    </source>
</evidence>
<dbReference type="RefSeq" id="XP_018332578.1">
    <property type="nucleotide sequence ID" value="XM_018477076.1"/>
</dbReference>
<keyword evidence="8" id="KW-1185">Reference proteome</keyword>
<dbReference type="Pfam" id="PF07525">
    <property type="entry name" value="SOCS_box"/>
    <property type="match status" value="1"/>
</dbReference>
<sequence>MSFDVSERNAVSNNTLTKKKTLNIKDISEKCSKNKIIAQSKRECSELDINGFYTNNNNNQMFSRFWKRLKCIKGTIRNCKLVRWPKFQETCSSDQPVYIEKLTSPEDVSVSHISFSTNFVPSSKAPIPEFLNLEDSIPPPIPSKGSKNKASFNEGSSQCLNPQNISNEHQISPTPFFAEKTIEDAKLSKGVHQEIFSLAKYGWYWGPISQKEAHEKLRDQPDGAFLVRDSSSDRYLLTISFRSSGKTLHSRIEHSCGFYSFFSQAPGYPSVAELIEKSISLSQDTVLGYSFHRIEVQPDYPVRLTKPISRFMEIRSLQSLCRFVIRQNVNVANIDSLPLPESLKQFIQQNHY</sequence>
<dbReference type="SMART" id="SM00969">
    <property type="entry name" value="SOCS_box"/>
    <property type="match status" value="1"/>
</dbReference>
<organism evidence="8 9">
    <name type="scientific">Agrilus planipennis</name>
    <name type="common">Emerald ash borer</name>
    <name type="synonym">Agrilus marcopoli</name>
    <dbReference type="NCBI Taxonomy" id="224129"/>
    <lineage>
        <taxon>Eukaryota</taxon>
        <taxon>Metazoa</taxon>
        <taxon>Ecdysozoa</taxon>
        <taxon>Arthropoda</taxon>
        <taxon>Hexapoda</taxon>
        <taxon>Insecta</taxon>
        <taxon>Pterygota</taxon>
        <taxon>Neoptera</taxon>
        <taxon>Endopterygota</taxon>
        <taxon>Coleoptera</taxon>
        <taxon>Polyphaga</taxon>
        <taxon>Elateriformia</taxon>
        <taxon>Buprestoidea</taxon>
        <taxon>Buprestidae</taxon>
        <taxon>Agrilinae</taxon>
        <taxon>Agrilus</taxon>
    </lineage>
</organism>
<evidence type="ECO:0000313" key="9">
    <source>
        <dbReference type="RefSeq" id="XP_018332578.1"/>
    </source>
</evidence>
<dbReference type="InParanoid" id="A0A1W4XJE4"/>
<dbReference type="GO" id="GO:0005942">
    <property type="term" value="C:phosphatidylinositol 3-kinase complex"/>
    <property type="evidence" value="ECO:0007669"/>
    <property type="project" value="TreeGrafter"/>
</dbReference>
<dbReference type="STRING" id="224129.A0A1W4XJE4"/>
<name>A0A1W4XJE4_AGRPL</name>
<evidence type="ECO:0000256" key="2">
    <source>
        <dbReference type="ARBA" id="ARBA00022700"/>
    </source>
</evidence>
<dbReference type="InterPro" id="IPR036036">
    <property type="entry name" value="SOCS_box-like_dom_sf"/>
</dbReference>
<dbReference type="PROSITE" id="PS50001">
    <property type="entry name" value="SH2"/>
    <property type="match status" value="1"/>
</dbReference>
<reference evidence="9" key="1">
    <citation type="submission" date="2025-08" db="UniProtKB">
        <authorList>
            <consortium name="RefSeq"/>
        </authorList>
    </citation>
    <scope>IDENTIFICATION</scope>
    <source>
        <tissue evidence="9">Entire body</tissue>
    </source>
</reference>
<dbReference type="AlphaFoldDB" id="A0A1W4XJE4"/>
<keyword evidence="2" id="KW-0734">Signal transduction inhibitor</keyword>
<dbReference type="SUPFAM" id="SSF158235">
    <property type="entry name" value="SOCS box-like"/>
    <property type="match status" value="1"/>
</dbReference>
<dbReference type="Proteomes" id="UP000192223">
    <property type="component" value="Unplaced"/>
</dbReference>
<gene>
    <name evidence="9" type="primary">LOC108742063</name>
</gene>
<accession>A0A1W4XJE4</accession>
<evidence type="ECO:0000259" key="6">
    <source>
        <dbReference type="PROSITE" id="PS50001"/>
    </source>
</evidence>
<keyword evidence="4 5" id="KW-0727">SH2 domain</keyword>
<dbReference type="GO" id="GO:0046854">
    <property type="term" value="P:phosphatidylinositol phosphate biosynthetic process"/>
    <property type="evidence" value="ECO:0007669"/>
    <property type="project" value="TreeGrafter"/>
</dbReference>
<proteinExistence type="predicted"/>
<dbReference type="PROSITE" id="PS50225">
    <property type="entry name" value="SOCS"/>
    <property type="match status" value="1"/>
</dbReference>
<dbReference type="SMART" id="SM00252">
    <property type="entry name" value="SH2"/>
    <property type="match status" value="1"/>
</dbReference>
<evidence type="ECO:0000256" key="4">
    <source>
        <dbReference type="ARBA" id="ARBA00022999"/>
    </source>
</evidence>
<dbReference type="SMART" id="SM00253">
    <property type="entry name" value="SOCS"/>
    <property type="match status" value="1"/>
</dbReference>
<keyword evidence="1" id="KW-0341">Growth regulation</keyword>
<dbReference type="PANTHER" id="PTHR10155">
    <property type="entry name" value="PHOSPHATIDYLINOSITOL 3-KINASE REGULATORY SUBUNIT"/>
    <property type="match status" value="1"/>
</dbReference>
<dbReference type="GO" id="GO:0009968">
    <property type="term" value="P:negative regulation of signal transduction"/>
    <property type="evidence" value="ECO:0007669"/>
    <property type="project" value="UniProtKB-KW"/>
</dbReference>
<evidence type="ECO:0000259" key="7">
    <source>
        <dbReference type="PROSITE" id="PS50225"/>
    </source>
</evidence>
<dbReference type="GO" id="GO:0046935">
    <property type="term" value="F:1-phosphatidylinositol-3-kinase regulator activity"/>
    <property type="evidence" value="ECO:0007669"/>
    <property type="project" value="TreeGrafter"/>
</dbReference>
<dbReference type="Pfam" id="PF00017">
    <property type="entry name" value="SH2"/>
    <property type="match status" value="1"/>
</dbReference>
<feature type="domain" description="SH2" evidence="6">
    <location>
        <begin position="203"/>
        <end position="308"/>
    </location>
</feature>
<dbReference type="Gene3D" id="3.30.505.10">
    <property type="entry name" value="SH2 domain"/>
    <property type="match status" value="1"/>
</dbReference>
<evidence type="ECO:0000313" key="8">
    <source>
        <dbReference type="Proteomes" id="UP000192223"/>
    </source>
</evidence>
<feature type="domain" description="SOCS box" evidence="7">
    <location>
        <begin position="303"/>
        <end position="352"/>
    </location>
</feature>
<dbReference type="InterPro" id="IPR001496">
    <property type="entry name" value="SOCS_box"/>
</dbReference>
<dbReference type="InterPro" id="IPR036860">
    <property type="entry name" value="SH2_dom_sf"/>
</dbReference>
<dbReference type="GO" id="GO:0035556">
    <property type="term" value="P:intracellular signal transduction"/>
    <property type="evidence" value="ECO:0007669"/>
    <property type="project" value="InterPro"/>
</dbReference>
<dbReference type="KEGG" id="apln:108742063"/>
<keyword evidence="3" id="KW-0833">Ubl conjugation pathway</keyword>
<dbReference type="PANTHER" id="PTHR10155:SF32">
    <property type="entry name" value="LP02169P"/>
    <property type="match status" value="1"/>
</dbReference>
<dbReference type="InterPro" id="IPR000980">
    <property type="entry name" value="SH2"/>
</dbReference>
<evidence type="ECO:0000256" key="3">
    <source>
        <dbReference type="ARBA" id="ARBA00022786"/>
    </source>
</evidence>
<dbReference type="GeneID" id="108742063"/>
<dbReference type="SUPFAM" id="SSF55550">
    <property type="entry name" value="SH2 domain"/>
    <property type="match status" value="1"/>
</dbReference>
<dbReference type="CDD" id="cd03717">
    <property type="entry name" value="SOCS_SOCS_like"/>
    <property type="match status" value="1"/>
</dbReference>